<dbReference type="EMBL" id="BLLK01000022">
    <property type="protein sequence ID" value="GFH46985.1"/>
    <property type="molecule type" value="Genomic_DNA"/>
</dbReference>
<dbReference type="GO" id="GO:0005634">
    <property type="term" value="C:nucleus"/>
    <property type="evidence" value="ECO:0007669"/>
    <property type="project" value="TreeGrafter"/>
</dbReference>
<dbReference type="PANTHER" id="PTHR48070">
    <property type="entry name" value="ESTERASE OVCA2"/>
    <property type="match status" value="1"/>
</dbReference>
<name>A0AAD3H1K4_9STRA</name>
<accession>A0AAD3H1K4</accession>
<dbReference type="Gene3D" id="3.40.50.1820">
    <property type="entry name" value="alpha/beta hydrolase"/>
    <property type="match status" value="1"/>
</dbReference>
<dbReference type="SUPFAM" id="SSF53474">
    <property type="entry name" value="alpha/beta-Hydrolases"/>
    <property type="match status" value="1"/>
</dbReference>
<dbReference type="Proteomes" id="UP001054902">
    <property type="component" value="Unassembled WGS sequence"/>
</dbReference>
<dbReference type="AlphaFoldDB" id="A0AAD3H1K4"/>
<evidence type="ECO:0000259" key="2">
    <source>
        <dbReference type="Pfam" id="PF03959"/>
    </source>
</evidence>
<feature type="domain" description="Serine hydrolase" evidence="2">
    <location>
        <begin position="26"/>
        <end position="239"/>
    </location>
</feature>
<reference evidence="3 4" key="1">
    <citation type="journal article" date="2021" name="Sci. Rep.">
        <title>The genome of the diatom Chaetoceros tenuissimus carries an ancient integrated fragment of an extant virus.</title>
        <authorList>
            <person name="Hongo Y."/>
            <person name="Kimura K."/>
            <person name="Takaki Y."/>
            <person name="Yoshida Y."/>
            <person name="Baba S."/>
            <person name="Kobayashi G."/>
            <person name="Nagasaki K."/>
            <person name="Hano T."/>
            <person name="Tomaru Y."/>
        </authorList>
    </citation>
    <scope>NUCLEOTIDE SEQUENCE [LARGE SCALE GENOMIC DNA]</scope>
    <source>
        <strain evidence="3 4">NIES-3715</strain>
    </source>
</reference>
<sequence length="252" mass="28819">MNRLYSHSTQSSTKLNAMKSNDDTFSVLCLHGKGNNGDTFKKILQPLEVRLKSKMNHCKVEFDYLNAPFQMQEDNIEKLQWWTMPPGVRSFNAFEYEGFEKTSILVRETMLSKNYDVVIGHSQGAILLSALFSSKEWTENVLKQRNDSEICKLKRVVLNGCAWPNPFSSQMETFDSMQIKVDQDQDTSYVPKMLFIIGEADKINPPESAEKVRDAFCERGVEVTSCYHERGHAVPVDDEKALESIVDWISSL</sequence>
<dbReference type="GO" id="GO:0016787">
    <property type="term" value="F:hydrolase activity"/>
    <property type="evidence" value="ECO:0007669"/>
    <property type="project" value="UniProtKB-KW"/>
</dbReference>
<proteinExistence type="predicted"/>
<protein>
    <recommendedName>
        <fullName evidence="2">Serine hydrolase domain-containing protein</fullName>
    </recommendedName>
</protein>
<dbReference type="PANTHER" id="PTHR48070:SF6">
    <property type="entry name" value="ESTERASE OVCA2"/>
    <property type="match status" value="1"/>
</dbReference>
<dbReference type="InterPro" id="IPR029058">
    <property type="entry name" value="AB_hydrolase_fold"/>
</dbReference>
<comment type="caution">
    <text evidence="3">The sequence shown here is derived from an EMBL/GenBank/DDBJ whole genome shotgun (WGS) entry which is preliminary data.</text>
</comment>
<keyword evidence="1" id="KW-0378">Hydrolase</keyword>
<evidence type="ECO:0000256" key="1">
    <source>
        <dbReference type="ARBA" id="ARBA00022801"/>
    </source>
</evidence>
<evidence type="ECO:0000313" key="3">
    <source>
        <dbReference type="EMBL" id="GFH46985.1"/>
    </source>
</evidence>
<keyword evidence="4" id="KW-1185">Reference proteome</keyword>
<gene>
    <name evidence="3" type="ORF">CTEN210_03460</name>
</gene>
<dbReference type="GO" id="GO:0005737">
    <property type="term" value="C:cytoplasm"/>
    <property type="evidence" value="ECO:0007669"/>
    <property type="project" value="TreeGrafter"/>
</dbReference>
<dbReference type="InterPro" id="IPR005645">
    <property type="entry name" value="FSH-like_dom"/>
</dbReference>
<dbReference type="InterPro" id="IPR050593">
    <property type="entry name" value="LovG"/>
</dbReference>
<organism evidence="3 4">
    <name type="scientific">Chaetoceros tenuissimus</name>
    <dbReference type="NCBI Taxonomy" id="426638"/>
    <lineage>
        <taxon>Eukaryota</taxon>
        <taxon>Sar</taxon>
        <taxon>Stramenopiles</taxon>
        <taxon>Ochrophyta</taxon>
        <taxon>Bacillariophyta</taxon>
        <taxon>Coscinodiscophyceae</taxon>
        <taxon>Chaetocerotophycidae</taxon>
        <taxon>Chaetocerotales</taxon>
        <taxon>Chaetocerotaceae</taxon>
        <taxon>Chaetoceros</taxon>
    </lineage>
</organism>
<dbReference type="Pfam" id="PF03959">
    <property type="entry name" value="FSH1"/>
    <property type="match status" value="1"/>
</dbReference>
<evidence type="ECO:0000313" key="4">
    <source>
        <dbReference type="Proteomes" id="UP001054902"/>
    </source>
</evidence>